<feature type="compositionally biased region" description="Polar residues" evidence="1">
    <location>
        <begin position="52"/>
        <end position="64"/>
    </location>
</feature>
<keyword evidence="4" id="KW-1185">Reference proteome</keyword>
<dbReference type="Proteomes" id="UP001190700">
    <property type="component" value="Unassembled WGS sequence"/>
</dbReference>
<reference evidence="3 4" key="1">
    <citation type="journal article" date="2015" name="Genome Biol. Evol.">
        <title>Comparative Genomics of a Bacterivorous Green Alga Reveals Evolutionary Causalities and Consequences of Phago-Mixotrophic Mode of Nutrition.</title>
        <authorList>
            <person name="Burns J.A."/>
            <person name="Paasch A."/>
            <person name="Narechania A."/>
            <person name="Kim E."/>
        </authorList>
    </citation>
    <scope>NUCLEOTIDE SEQUENCE [LARGE SCALE GENOMIC DNA]</scope>
    <source>
        <strain evidence="3 4">PLY_AMNH</strain>
    </source>
</reference>
<dbReference type="InterPro" id="IPR010788">
    <property type="entry name" value="VDE_dom"/>
</dbReference>
<comment type="caution">
    <text evidence="3">The sequence shown here is derived from an EMBL/GenBank/DDBJ whole genome shotgun (WGS) entry which is preliminary data.</text>
</comment>
<organism evidence="3 4">
    <name type="scientific">Cymbomonas tetramitiformis</name>
    <dbReference type="NCBI Taxonomy" id="36881"/>
    <lineage>
        <taxon>Eukaryota</taxon>
        <taxon>Viridiplantae</taxon>
        <taxon>Chlorophyta</taxon>
        <taxon>Pyramimonadophyceae</taxon>
        <taxon>Pyramimonadales</taxon>
        <taxon>Pyramimonadaceae</taxon>
        <taxon>Cymbomonas</taxon>
    </lineage>
</organism>
<evidence type="ECO:0000313" key="3">
    <source>
        <dbReference type="EMBL" id="KAK3275493.1"/>
    </source>
</evidence>
<feature type="region of interest" description="Disordered" evidence="1">
    <location>
        <begin position="45"/>
        <end position="104"/>
    </location>
</feature>
<dbReference type="Gene3D" id="2.40.128.20">
    <property type="match status" value="1"/>
</dbReference>
<dbReference type="SUPFAM" id="SSF50814">
    <property type="entry name" value="Lipocalins"/>
    <property type="match status" value="1"/>
</dbReference>
<evidence type="ECO:0000256" key="1">
    <source>
        <dbReference type="SAM" id="MobiDB-lite"/>
    </source>
</evidence>
<accession>A0AAE0L829</accession>
<dbReference type="Pfam" id="PF07137">
    <property type="entry name" value="VDE"/>
    <property type="match status" value="1"/>
</dbReference>
<sequence length="104" mass="11536">MFQGAFVYSRTPELPDEAIPAVYASIREAGLDPDKFCRINNKCFREPPAEHQPSTVSGGSSPASTLDRKGPLGDLGDYLENPRPFSKWQLSQQETMGDYLARSK</sequence>
<name>A0AAE0L829_9CHLO</name>
<dbReference type="GO" id="GO:0046422">
    <property type="term" value="F:violaxanthin de-epoxidase activity"/>
    <property type="evidence" value="ECO:0007669"/>
    <property type="project" value="InterPro"/>
</dbReference>
<dbReference type="AlphaFoldDB" id="A0AAE0L829"/>
<evidence type="ECO:0000259" key="2">
    <source>
        <dbReference type="Pfam" id="PF07137"/>
    </source>
</evidence>
<proteinExistence type="predicted"/>
<evidence type="ECO:0000313" key="4">
    <source>
        <dbReference type="Proteomes" id="UP001190700"/>
    </source>
</evidence>
<dbReference type="EMBL" id="LGRX02007192">
    <property type="protein sequence ID" value="KAK3275493.1"/>
    <property type="molecule type" value="Genomic_DNA"/>
</dbReference>
<protein>
    <recommendedName>
        <fullName evidence="2">VDE lipocalin domain-containing protein</fullName>
    </recommendedName>
</protein>
<feature type="domain" description="VDE lipocalin" evidence="2">
    <location>
        <begin position="2"/>
        <end position="41"/>
    </location>
</feature>
<gene>
    <name evidence="3" type="ORF">CYMTET_16381</name>
</gene>
<dbReference type="InterPro" id="IPR012674">
    <property type="entry name" value="Calycin"/>
</dbReference>